<keyword evidence="3" id="KW-1185">Reference proteome</keyword>
<gene>
    <name evidence="2" type="ordered locus">Msil_2573</name>
</gene>
<dbReference type="AlphaFoldDB" id="B8EQ06"/>
<accession>B8EQ06</accession>
<dbReference type="Proteomes" id="UP000002257">
    <property type="component" value="Chromosome"/>
</dbReference>
<organism evidence="2 3">
    <name type="scientific">Methylocella silvestris (strain DSM 15510 / CIP 108128 / LMG 27833 / NCIMB 13906 / BL2)</name>
    <dbReference type="NCBI Taxonomy" id="395965"/>
    <lineage>
        <taxon>Bacteria</taxon>
        <taxon>Pseudomonadati</taxon>
        <taxon>Pseudomonadota</taxon>
        <taxon>Alphaproteobacteria</taxon>
        <taxon>Hyphomicrobiales</taxon>
        <taxon>Beijerinckiaceae</taxon>
        <taxon>Methylocella</taxon>
    </lineage>
</organism>
<proteinExistence type="predicted"/>
<evidence type="ECO:0000256" key="1">
    <source>
        <dbReference type="SAM" id="MobiDB-lite"/>
    </source>
</evidence>
<feature type="region of interest" description="Disordered" evidence="1">
    <location>
        <begin position="168"/>
        <end position="211"/>
    </location>
</feature>
<reference evidence="2 3" key="1">
    <citation type="journal article" date="2010" name="J. Bacteriol.">
        <title>Complete genome sequence of the aerobic facultative methanotroph Methylocella silvestris BL2.</title>
        <authorList>
            <person name="Chen Y."/>
            <person name="Crombie A."/>
            <person name="Rahman M.T."/>
            <person name="Dedysh S.N."/>
            <person name="Liesack W."/>
            <person name="Stott M.B."/>
            <person name="Alam M."/>
            <person name="Theisen A.R."/>
            <person name="Murrell J.C."/>
            <person name="Dunfield P.F."/>
        </authorList>
    </citation>
    <scope>NUCLEOTIDE SEQUENCE [LARGE SCALE GENOMIC DNA]</scope>
    <source>
        <strain evidence="3">DSM 15510 / CIP 108128 / LMG 27833 / NCIMB 13906 / BL2</strain>
    </source>
</reference>
<name>B8EQ06_METSB</name>
<dbReference type="HOGENOM" id="CLU_1303705_0_0_5"/>
<dbReference type="KEGG" id="msl:Msil_2573"/>
<evidence type="ECO:0000313" key="3">
    <source>
        <dbReference type="Proteomes" id="UP000002257"/>
    </source>
</evidence>
<sequence length="211" mass="23432">MDDRILKAFDDEIGYLRDRLVKLEKSRAHYVELMQVQSRENTVGTDLRNVTLSLSQETAVINRAVISGWKQLGSVARRGSNNQVVYDRVLKVLETFEEPVSTADLLRSLRAANIEIGGKDPRNTLSAMLSTSPLFQSNGRAGWTLRTDNPSHRNAPSEAKPDVEEEFEGFAEPDEPAEVRTERVGISNEHRVAPPLANMAPDGRGPLAPKN</sequence>
<dbReference type="EMBL" id="CP001280">
    <property type="protein sequence ID" value="ACK51496.1"/>
    <property type="molecule type" value="Genomic_DNA"/>
</dbReference>
<feature type="compositionally biased region" description="Basic and acidic residues" evidence="1">
    <location>
        <begin position="177"/>
        <end position="192"/>
    </location>
</feature>
<protein>
    <submittedName>
        <fullName evidence="2">Uncharacterized protein</fullName>
    </submittedName>
</protein>
<dbReference type="RefSeq" id="WP_012591565.1">
    <property type="nucleotide sequence ID" value="NC_011666.1"/>
</dbReference>
<dbReference type="OrthoDB" id="8481322at2"/>
<evidence type="ECO:0000313" key="2">
    <source>
        <dbReference type="EMBL" id="ACK51496.1"/>
    </source>
</evidence>